<accession>A0A6C0HUN4</accession>
<evidence type="ECO:0000313" key="1">
    <source>
        <dbReference type="EMBL" id="QHT83875.1"/>
    </source>
</evidence>
<sequence>MSAQFFEQVFLVNNIPEIAGIFEAQDMIKRYVYTGEWYMEKAFEFAERFKYVNHAIRRAYSRNNPISCYMYIHYDEDPVFNGLHQQEWTFGYDSLNNTGIDLSDGTEETIQITSSNCYLCGEYLQGYSLQVHNIPYCNCQHNNELPDFEDFVPPVQDLEAPIQDDLYVQEYQQYWQDYWYQYELDLNNDFTNEIDNEIENDYHDDEYYNLHGYENINLVNVIEANNNVINNINNIIHTIIDDE</sequence>
<name>A0A6C0HUN4_9ZZZZ</name>
<dbReference type="AlphaFoldDB" id="A0A6C0HUN4"/>
<organism evidence="1">
    <name type="scientific">viral metagenome</name>
    <dbReference type="NCBI Taxonomy" id="1070528"/>
    <lineage>
        <taxon>unclassified sequences</taxon>
        <taxon>metagenomes</taxon>
        <taxon>organismal metagenomes</taxon>
    </lineage>
</organism>
<dbReference type="EMBL" id="MN740013">
    <property type="protein sequence ID" value="QHT83875.1"/>
    <property type="molecule type" value="Genomic_DNA"/>
</dbReference>
<proteinExistence type="predicted"/>
<reference evidence="1" key="1">
    <citation type="journal article" date="2020" name="Nature">
        <title>Giant virus diversity and host interactions through global metagenomics.</title>
        <authorList>
            <person name="Schulz F."/>
            <person name="Roux S."/>
            <person name="Paez-Espino D."/>
            <person name="Jungbluth S."/>
            <person name="Walsh D.A."/>
            <person name="Denef V.J."/>
            <person name="McMahon K.D."/>
            <person name="Konstantinidis K.T."/>
            <person name="Eloe-Fadrosh E.A."/>
            <person name="Kyrpides N.C."/>
            <person name="Woyke T."/>
        </authorList>
    </citation>
    <scope>NUCLEOTIDE SEQUENCE</scope>
    <source>
        <strain evidence="1">GVMAG-M-3300023184-168</strain>
    </source>
</reference>
<protein>
    <submittedName>
        <fullName evidence="1">Uncharacterized protein</fullName>
    </submittedName>
</protein>